<sequence length="405" mass="44687">MAAAAAAAGGCRQSGGSKHRPFPRLPPLGVGTPPNDDRRKPPPSVLHAGRNRRRATARPAPAPTACSKPYRRTTTSLYSKQPWTTPSPRRLHGTPLLRAASRPVRRRRRVQVVDIRRRLGHADTQFRRSGLALPAPRQHPRIVGGWRGRGDRLGLCHQRWGHGAGRRYCRPRRHCRLARGRGASFDCPGARRGSVDGPVLDRRGSPSSRADAARRRVYRLAAHLVRLGGGDGGLVGHHVLGGNGAADGLVLDRRCSASDGAHAVDRRVLGAHSNVGGGPCDAAGSGDGLVLDRHGGRHSPAGHLARRFLCNGRFFRRHVAADSRLFHGNVTDHRRLFRRHVAHHRRLFRRHVTDRRRLFRRRVLGVRGRLDDRLFHGGSLLHDALLDSRSRADEHVLGGHRLGHH</sequence>
<evidence type="ECO:0000313" key="2">
    <source>
        <dbReference type="EMBL" id="OSX70235.1"/>
    </source>
</evidence>
<protein>
    <submittedName>
        <fullName evidence="2">Uncharacterized protein</fullName>
    </submittedName>
</protein>
<feature type="region of interest" description="Disordered" evidence="1">
    <location>
        <begin position="1"/>
        <end position="93"/>
    </location>
</feature>
<proteinExistence type="predicted"/>
<organism evidence="2 3">
    <name type="scientific">Porphyra umbilicalis</name>
    <name type="common">Purple laver</name>
    <name type="synonym">Red alga</name>
    <dbReference type="NCBI Taxonomy" id="2786"/>
    <lineage>
        <taxon>Eukaryota</taxon>
        <taxon>Rhodophyta</taxon>
        <taxon>Bangiophyceae</taxon>
        <taxon>Bangiales</taxon>
        <taxon>Bangiaceae</taxon>
        <taxon>Porphyra</taxon>
    </lineage>
</organism>
<evidence type="ECO:0000313" key="3">
    <source>
        <dbReference type="Proteomes" id="UP000218209"/>
    </source>
</evidence>
<dbReference type="EMBL" id="KV919289">
    <property type="protein sequence ID" value="OSX70235.1"/>
    <property type="molecule type" value="Genomic_DNA"/>
</dbReference>
<accession>A0A1X6NNT6</accession>
<dbReference type="Proteomes" id="UP000218209">
    <property type="component" value="Unassembled WGS sequence"/>
</dbReference>
<gene>
    <name evidence="2" type="ORF">BU14_0840s0003</name>
</gene>
<dbReference type="AlphaFoldDB" id="A0A1X6NNT6"/>
<reference evidence="2 3" key="1">
    <citation type="submission" date="2017-03" db="EMBL/GenBank/DDBJ databases">
        <title>WGS assembly of Porphyra umbilicalis.</title>
        <authorList>
            <person name="Brawley S.H."/>
            <person name="Blouin N.A."/>
            <person name="Ficko-Blean E."/>
            <person name="Wheeler G.L."/>
            <person name="Lohr M."/>
            <person name="Goodson H.V."/>
            <person name="Jenkins J.W."/>
            <person name="Blaby-Haas C.E."/>
            <person name="Helliwell K.E."/>
            <person name="Chan C."/>
            <person name="Marriage T."/>
            <person name="Bhattacharya D."/>
            <person name="Klein A.S."/>
            <person name="Badis Y."/>
            <person name="Brodie J."/>
            <person name="Cao Y."/>
            <person name="Collen J."/>
            <person name="Dittami S.M."/>
            <person name="Gachon C.M."/>
            <person name="Green B.R."/>
            <person name="Karpowicz S."/>
            <person name="Kim J.W."/>
            <person name="Kudahl U."/>
            <person name="Lin S."/>
            <person name="Michel G."/>
            <person name="Mittag M."/>
            <person name="Olson B.J."/>
            <person name="Pangilinan J."/>
            <person name="Peng Y."/>
            <person name="Qiu H."/>
            <person name="Shu S."/>
            <person name="Singer J.T."/>
            <person name="Smith A.G."/>
            <person name="Sprecher B.N."/>
            <person name="Wagner V."/>
            <person name="Wang W."/>
            <person name="Wang Z.-Y."/>
            <person name="Yan J."/>
            <person name="Yarish C."/>
            <person name="Zoeuner-Riek S."/>
            <person name="Zhuang Y."/>
            <person name="Zou Y."/>
            <person name="Lindquist E.A."/>
            <person name="Grimwood J."/>
            <person name="Barry K."/>
            <person name="Rokhsar D.S."/>
            <person name="Schmutz J."/>
            <person name="Stiller J.W."/>
            <person name="Grossman A.R."/>
            <person name="Prochnik S.E."/>
        </authorList>
    </citation>
    <scope>NUCLEOTIDE SEQUENCE [LARGE SCALE GENOMIC DNA]</scope>
    <source>
        <strain evidence="2">4086291</strain>
    </source>
</reference>
<name>A0A1X6NNT6_PORUM</name>
<keyword evidence="3" id="KW-1185">Reference proteome</keyword>
<evidence type="ECO:0000256" key="1">
    <source>
        <dbReference type="SAM" id="MobiDB-lite"/>
    </source>
</evidence>
<feature type="compositionally biased region" description="Polar residues" evidence="1">
    <location>
        <begin position="72"/>
        <end position="87"/>
    </location>
</feature>